<dbReference type="InterPro" id="IPR027417">
    <property type="entry name" value="P-loop_NTPase"/>
</dbReference>
<dbReference type="Pfam" id="PF00580">
    <property type="entry name" value="UvrD-helicase"/>
    <property type="match status" value="1"/>
</dbReference>
<keyword evidence="3 7" id="KW-0347">Helicase</keyword>
<dbReference type="PANTHER" id="PTHR11070:SF2">
    <property type="entry name" value="ATP-DEPENDENT DNA HELICASE SRS2"/>
    <property type="match status" value="1"/>
</dbReference>
<evidence type="ECO:0000256" key="5">
    <source>
        <dbReference type="ARBA" id="ARBA00023125"/>
    </source>
</evidence>
<organism evidence="9 10">
    <name type="scientific">Termitidicoccus mucosus</name>
    <dbReference type="NCBI Taxonomy" id="1184151"/>
    <lineage>
        <taxon>Bacteria</taxon>
        <taxon>Pseudomonadati</taxon>
        <taxon>Verrucomicrobiota</taxon>
        <taxon>Opitutia</taxon>
        <taxon>Opitutales</taxon>
        <taxon>Opitutaceae</taxon>
        <taxon>Termitidicoccus</taxon>
    </lineage>
</organism>
<dbReference type="STRING" id="1184151.AW736_07880"/>
<protein>
    <recommendedName>
        <fullName evidence="6">DNA 3'-5' helicase II</fullName>
    </recommendedName>
</protein>
<keyword evidence="1 7" id="KW-0547">Nucleotide-binding</keyword>
<dbReference type="InterPro" id="IPR013986">
    <property type="entry name" value="DExx_box_DNA_helicase_dom_sf"/>
</dbReference>
<evidence type="ECO:0000256" key="6">
    <source>
        <dbReference type="ARBA" id="ARBA00034923"/>
    </source>
</evidence>
<dbReference type="GO" id="GO:0003677">
    <property type="term" value="F:DNA binding"/>
    <property type="evidence" value="ECO:0007669"/>
    <property type="project" value="UniProtKB-KW"/>
</dbReference>
<evidence type="ECO:0000313" key="9">
    <source>
        <dbReference type="EMBL" id="OAM90388.1"/>
    </source>
</evidence>
<dbReference type="Gene3D" id="3.40.50.300">
    <property type="entry name" value="P-loop containing nucleotide triphosphate hydrolases"/>
    <property type="match status" value="1"/>
</dbReference>
<evidence type="ECO:0000256" key="1">
    <source>
        <dbReference type="ARBA" id="ARBA00022741"/>
    </source>
</evidence>
<dbReference type="GO" id="GO:0000725">
    <property type="term" value="P:recombinational repair"/>
    <property type="evidence" value="ECO:0007669"/>
    <property type="project" value="TreeGrafter"/>
</dbReference>
<evidence type="ECO:0000256" key="7">
    <source>
        <dbReference type="PROSITE-ProRule" id="PRU00560"/>
    </source>
</evidence>
<keyword evidence="10" id="KW-1185">Reference proteome</keyword>
<dbReference type="InterPro" id="IPR014016">
    <property type="entry name" value="UvrD-like_ATP-bd"/>
</dbReference>
<dbReference type="GO" id="GO:0016787">
    <property type="term" value="F:hydrolase activity"/>
    <property type="evidence" value="ECO:0007669"/>
    <property type="project" value="UniProtKB-UniRule"/>
</dbReference>
<reference evidence="9 10" key="1">
    <citation type="submission" date="2016-01" db="EMBL/GenBank/DDBJ databases">
        <title>High potential of lignocellulose degradation of a new Verrucomicrobia species.</title>
        <authorList>
            <person name="Wang Y."/>
            <person name="Shi Y."/>
            <person name="Qiu Z."/>
            <person name="Liu S."/>
            <person name="Yang H."/>
        </authorList>
    </citation>
    <scope>NUCLEOTIDE SEQUENCE [LARGE SCALE GENOMIC DNA]</scope>
    <source>
        <strain evidence="9 10">TSB47</strain>
    </source>
</reference>
<dbReference type="Proteomes" id="UP000078486">
    <property type="component" value="Unassembled WGS sequence"/>
</dbReference>
<evidence type="ECO:0000259" key="8">
    <source>
        <dbReference type="PROSITE" id="PS51198"/>
    </source>
</evidence>
<evidence type="ECO:0000313" key="10">
    <source>
        <dbReference type="Proteomes" id="UP000078486"/>
    </source>
</evidence>
<evidence type="ECO:0000256" key="2">
    <source>
        <dbReference type="ARBA" id="ARBA00022801"/>
    </source>
</evidence>
<dbReference type="Gene3D" id="1.10.10.160">
    <property type="match status" value="1"/>
</dbReference>
<keyword evidence="4 7" id="KW-0067">ATP-binding</keyword>
<dbReference type="InterPro" id="IPR000212">
    <property type="entry name" value="DNA_helicase_UvrD/REP"/>
</dbReference>
<feature type="binding site" evidence="7">
    <location>
        <begin position="14"/>
        <end position="21"/>
    </location>
    <ligand>
        <name>ATP</name>
        <dbReference type="ChEBI" id="CHEBI:30616"/>
    </ligand>
</feature>
<name>A0A178IKV1_9BACT</name>
<dbReference type="PROSITE" id="PS51198">
    <property type="entry name" value="UVRD_HELICASE_ATP_BIND"/>
    <property type="match status" value="1"/>
</dbReference>
<gene>
    <name evidence="9" type="ORF">AW736_07880</name>
</gene>
<keyword evidence="2 7" id="KW-0378">Hydrolase</keyword>
<evidence type="ECO:0000256" key="4">
    <source>
        <dbReference type="ARBA" id="ARBA00022840"/>
    </source>
</evidence>
<dbReference type="AlphaFoldDB" id="A0A178IKV1"/>
<sequence length="411" mass="45841">MAILGCDNSCEVQSGPGSGKTTLLTAKLALLSECWRDAHRGVCVLSHTNVARREIEDRLASSASLRRLLDHPHFIGTFQAFVDQFIALPFLRQRDLPITAVDNERFARRAWAAYITAGVYPSAKGWLKHRGDETRIRQIIGGLRYADGELRVDSANYPAGLPAPKSATYGDLRNLKHRLAKQGYFRFDDMYAMAERTLSKLPYLATAIRDRFAWVFVDELQDTSAVQCRLIEQLFPASHCVVQCFGDKNQTIFNLDEDAVVAPKLFGKRPVLPLSSTRRFGPAIAGLASRFTAAAKQTLVGHPTGPSRRNTIFLFSRAAINQVVPRFANLVLAEVPPETWRKREVCVVASRKKVRVLKRDHFPLSLGDYWGGFDPDTAVSRRILIPSSDLCKKLGNVRPSLGPALKRRTPS</sequence>
<comment type="caution">
    <text evidence="9">The sequence shown here is derived from an EMBL/GenBank/DDBJ whole genome shotgun (WGS) entry which is preliminary data.</text>
</comment>
<dbReference type="SUPFAM" id="SSF52540">
    <property type="entry name" value="P-loop containing nucleoside triphosphate hydrolases"/>
    <property type="match status" value="1"/>
</dbReference>
<dbReference type="PANTHER" id="PTHR11070">
    <property type="entry name" value="UVRD / RECB / PCRA DNA HELICASE FAMILY MEMBER"/>
    <property type="match status" value="1"/>
</dbReference>
<accession>A0A178IKV1</accession>
<proteinExistence type="predicted"/>
<feature type="domain" description="UvrD-like helicase ATP-binding" evidence="8">
    <location>
        <begin position="1"/>
        <end position="311"/>
    </location>
</feature>
<evidence type="ECO:0000256" key="3">
    <source>
        <dbReference type="ARBA" id="ARBA00022806"/>
    </source>
</evidence>
<dbReference type="GO" id="GO:0005524">
    <property type="term" value="F:ATP binding"/>
    <property type="evidence" value="ECO:0007669"/>
    <property type="project" value="UniProtKB-UniRule"/>
</dbReference>
<keyword evidence="5" id="KW-0238">DNA-binding</keyword>
<dbReference type="EMBL" id="LRRQ01000058">
    <property type="protein sequence ID" value="OAM90388.1"/>
    <property type="molecule type" value="Genomic_DNA"/>
</dbReference>
<dbReference type="GO" id="GO:0043138">
    <property type="term" value="F:3'-5' DNA helicase activity"/>
    <property type="evidence" value="ECO:0007669"/>
    <property type="project" value="TreeGrafter"/>
</dbReference>